<evidence type="ECO:0000259" key="1">
    <source>
        <dbReference type="Pfam" id="PF07728"/>
    </source>
</evidence>
<evidence type="ECO:0000313" key="2">
    <source>
        <dbReference type="EMBL" id="WEU40844.1"/>
    </source>
</evidence>
<reference evidence="2" key="1">
    <citation type="journal article" date="2017" name="Nature">
        <title>Asgard archaea illuminate the origin of eukaryotic cellular complexity.</title>
        <authorList>
            <person name="Zaremba-Niedzwiedzka K."/>
            <person name="Caceres E.F."/>
            <person name="Saw J.H."/>
            <person name="Backstrom D."/>
            <person name="Juzokaite L."/>
            <person name="Vancaester E."/>
            <person name="Seitz K.W."/>
            <person name="Anantharaman K."/>
            <person name="Starnawski P."/>
            <person name="Kjeldsen K.U."/>
            <person name="Scott M.B."/>
            <person name="Nunoura T."/>
            <person name="Banfield J.F."/>
            <person name="Schramm A."/>
            <person name="Baker B.J."/>
            <person name="Spang A."/>
            <person name="Ettema T.J.G."/>
        </authorList>
    </citation>
    <scope>NUCLEOTIDE SEQUENCE</scope>
    <source>
        <strain evidence="2">LCB_4</strain>
    </source>
</reference>
<organism evidence="2 3">
    <name type="scientific">Odinarchaeota yellowstonii (strain LCB_4)</name>
    <dbReference type="NCBI Taxonomy" id="1841599"/>
    <lineage>
        <taxon>Archaea</taxon>
        <taxon>Promethearchaeati</taxon>
        <taxon>Candidatus Odinarchaeota</taxon>
        <taxon>Candidatus Odinarchaeia</taxon>
        <taxon>Candidatus Odinarchaeales</taxon>
        <taxon>Candidatus Odinarchaeaceae</taxon>
        <taxon>Candidatus Odinarchaeum</taxon>
    </lineage>
</organism>
<accession>A0AAF0D373</accession>
<feature type="domain" description="ATPase dynein-related AAA" evidence="1">
    <location>
        <begin position="56"/>
        <end position="197"/>
    </location>
</feature>
<protein>
    <submittedName>
        <fullName evidence="2">MoxR family ATPase</fullName>
    </submittedName>
</protein>
<dbReference type="Proteomes" id="UP000186851">
    <property type="component" value="Chromosome"/>
</dbReference>
<proteinExistence type="predicted"/>
<dbReference type="EMBL" id="CP091871">
    <property type="protein sequence ID" value="WEU40844.1"/>
    <property type="molecule type" value="Genomic_DNA"/>
</dbReference>
<evidence type="ECO:0000313" key="3">
    <source>
        <dbReference type="Proteomes" id="UP000186851"/>
    </source>
</evidence>
<dbReference type="GO" id="GO:0005524">
    <property type="term" value="F:ATP binding"/>
    <property type="evidence" value="ECO:0007669"/>
    <property type="project" value="InterPro"/>
</dbReference>
<dbReference type="PANTHER" id="PTHR42759:SF1">
    <property type="entry name" value="MAGNESIUM-CHELATASE SUBUNIT CHLD"/>
    <property type="match status" value="1"/>
</dbReference>
<reference evidence="2" key="2">
    <citation type="journal article" date="2022" name="Nat. Microbiol.">
        <title>A closed Candidatus Odinarchaeum chromosome exposes Asgard archaeal viruses.</title>
        <authorList>
            <person name="Tamarit D."/>
            <person name="Caceres E.F."/>
            <person name="Krupovic M."/>
            <person name="Nijland R."/>
            <person name="Eme L."/>
            <person name="Robinson N.P."/>
            <person name="Ettema T.J.G."/>
        </authorList>
    </citation>
    <scope>NUCLEOTIDE SEQUENCE</scope>
    <source>
        <strain evidence="2">LCB_4</strain>
    </source>
</reference>
<dbReference type="SUPFAM" id="SSF52540">
    <property type="entry name" value="P-loop containing nucleoside triphosphate hydrolases"/>
    <property type="match status" value="1"/>
</dbReference>
<sequence length="316" mass="35532">MSRLNFITDEATSSSAIEIIAPNPSEYIPVEVPPFVDTNNQTDIIKLHLEAEPPQPLLFIGFKGTGKTLAFATVAYQLKIPIIQADLSENTKRGDLIGRFILRGSDVVYQLGILPSAILIANSVGRAILVLEELNALTPQMQKVLNQLLDWRGQVHAPEIGKIFRLNKGCKLLIGATSNPSNYGGVFEINEDLRSRFATLWFGYPKKEDELRILHAYGSKDDNLNELLITLAVETRKAVDRNEIEYALSPRDLVRFTQIMKIYKSKFSEEEALRKTLEIVVLGKYEDVDERQLIARRIESIFGLKMGEELNDSENG</sequence>
<dbReference type="Gene3D" id="3.40.50.300">
    <property type="entry name" value="P-loop containing nucleotide triphosphate hydrolases"/>
    <property type="match status" value="1"/>
</dbReference>
<gene>
    <name evidence="2" type="ORF">OdinLCB4_002705</name>
</gene>
<name>A0AAF0D373_ODILC</name>
<dbReference type="AlphaFoldDB" id="A0AAF0D373"/>
<dbReference type="Pfam" id="PF07728">
    <property type="entry name" value="AAA_5"/>
    <property type="match status" value="1"/>
</dbReference>
<dbReference type="GO" id="GO:0016887">
    <property type="term" value="F:ATP hydrolysis activity"/>
    <property type="evidence" value="ECO:0007669"/>
    <property type="project" value="InterPro"/>
</dbReference>
<dbReference type="InterPro" id="IPR011704">
    <property type="entry name" value="ATPase_dyneun-rel_AAA"/>
</dbReference>
<dbReference type="InterPro" id="IPR027417">
    <property type="entry name" value="P-loop_NTPase"/>
</dbReference>
<dbReference type="KEGG" id="oyw:OdinLCB4_002705"/>
<dbReference type="PANTHER" id="PTHR42759">
    <property type="entry name" value="MOXR FAMILY PROTEIN"/>
    <property type="match status" value="1"/>
</dbReference>
<dbReference type="InterPro" id="IPR050764">
    <property type="entry name" value="CbbQ/NirQ/NorQ/GpvN"/>
</dbReference>